<dbReference type="Proteomes" id="UP000250235">
    <property type="component" value="Unassembled WGS sequence"/>
</dbReference>
<evidence type="ECO:0000313" key="3">
    <source>
        <dbReference type="EMBL" id="KZV55300.1"/>
    </source>
</evidence>
<gene>
    <name evidence="3" type="ORF">F511_06777</name>
</gene>
<dbReference type="Pfam" id="PF05003">
    <property type="entry name" value="DUF668"/>
    <property type="match status" value="1"/>
</dbReference>
<dbReference type="EMBL" id="KQ988979">
    <property type="protein sequence ID" value="KZV55300.1"/>
    <property type="molecule type" value="Genomic_DNA"/>
</dbReference>
<evidence type="ECO:0000259" key="1">
    <source>
        <dbReference type="Pfam" id="PF05003"/>
    </source>
</evidence>
<dbReference type="GO" id="GO:0045927">
    <property type="term" value="P:positive regulation of growth"/>
    <property type="evidence" value="ECO:0007669"/>
    <property type="project" value="InterPro"/>
</dbReference>
<dbReference type="PANTHER" id="PTHR31371">
    <property type="entry name" value="BNAC09G50660D PROTEIN"/>
    <property type="match status" value="1"/>
</dbReference>
<dbReference type="AlphaFoldDB" id="A0A2Z7D8B1"/>
<protein>
    <recommendedName>
        <fullName evidence="5">DUF668 domain-containing protein</fullName>
    </recommendedName>
</protein>
<dbReference type="Pfam" id="PF11961">
    <property type="entry name" value="DUF3475"/>
    <property type="match status" value="1"/>
</dbReference>
<dbReference type="InterPro" id="IPR007700">
    <property type="entry name" value="DUF668"/>
</dbReference>
<evidence type="ECO:0008006" key="5">
    <source>
        <dbReference type="Google" id="ProtNLM"/>
    </source>
</evidence>
<feature type="domain" description="DUF3475" evidence="2">
    <location>
        <begin position="29"/>
        <end position="85"/>
    </location>
</feature>
<dbReference type="InterPro" id="IPR021864">
    <property type="entry name" value="DUF3475"/>
</dbReference>
<sequence>MVAAQSWFRGLWKPSKKHGFHAGNLYIGVLAFEAASLMSKLLHLWQSLTEKQIMRLREEIANSTGIKKLVSENDDFIGKMICAEMTENLANVARAVARLSKKCSDPLLKSFEQAFNDLIILSTDTYSWQFSWKKMDRKAKKLERFIIVNNNLFQEMETLADFEQSLRRMKASDNADSIILVEYEKKVAWKQQEVRHLRESSLWVRTYDYTVLLLARSIFTIYGRIMHVFGANDVADLGVKDSRVVDSNNSRKSHSTVFMQSSVYPSENCVPRYGSGVAGKMISFSGPISRASNTGNFHSGPLRNSVITSSEIPGTHNGASFYSGPLARSTTKSGPLQKAIRLLRDKSPTIKEKIPRHQPNLLTTRGMTTENCTSTNIHSGVLNRTIDSRAEYTHSNSSEGNQSIGHKNKLLNAPPETLGAAALALLYANVIIFIEKLVASPHLIGNDARDDLYNMLPSSIRGSLRAKLRPYTNILTSSVYDTVLAGEWTDAMSVTLEWLAPLAHNMIRWQSERSIEHQSLVSRTNVLLIQTLFFANREKTEAAITELLVGLNYTWRFGREINANSLSEFASARKVDEYLDS</sequence>
<dbReference type="PANTHER" id="PTHR31371:SF20">
    <property type="entry name" value="OS12G0146500 PROTEIN"/>
    <property type="match status" value="1"/>
</dbReference>
<name>A0A2Z7D8B1_9LAMI</name>
<accession>A0A2Z7D8B1</accession>
<proteinExistence type="predicted"/>
<evidence type="ECO:0000259" key="2">
    <source>
        <dbReference type="Pfam" id="PF11961"/>
    </source>
</evidence>
<dbReference type="OrthoDB" id="2018987at2759"/>
<organism evidence="3 4">
    <name type="scientific">Dorcoceras hygrometricum</name>
    <dbReference type="NCBI Taxonomy" id="472368"/>
    <lineage>
        <taxon>Eukaryota</taxon>
        <taxon>Viridiplantae</taxon>
        <taxon>Streptophyta</taxon>
        <taxon>Embryophyta</taxon>
        <taxon>Tracheophyta</taxon>
        <taxon>Spermatophyta</taxon>
        <taxon>Magnoliopsida</taxon>
        <taxon>eudicotyledons</taxon>
        <taxon>Gunneridae</taxon>
        <taxon>Pentapetalae</taxon>
        <taxon>asterids</taxon>
        <taxon>lamiids</taxon>
        <taxon>Lamiales</taxon>
        <taxon>Gesneriaceae</taxon>
        <taxon>Didymocarpoideae</taxon>
        <taxon>Trichosporeae</taxon>
        <taxon>Loxocarpinae</taxon>
        <taxon>Dorcoceras</taxon>
    </lineage>
</organism>
<evidence type="ECO:0000313" key="4">
    <source>
        <dbReference type="Proteomes" id="UP000250235"/>
    </source>
</evidence>
<reference evidence="3 4" key="1">
    <citation type="journal article" date="2015" name="Proc. Natl. Acad. Sci. U.S.A.">
        <title>The resurrection genome of Boea hygrometrica: A blueprint for survival of dehydration.</title>
        <authorList>
            <person name="Xiao L."/>
            <person name="Yang G."/>
            <person name="Zhang L."/>
            <person name="Yang X."/>
            <person name="Zhao S."/>
            <person name="Ji Z."/>
            <person name="Zhou Q."/>
            <person name="Hu M."/>
            <person name="Wang Y."/>
            <person name="Chen M."/>
            <person name="Xu Y."/>
            <person name="Jin H."/>
            <person name="Xiao X."/>
            <person name="Hu G."/>
            <person name="Bao F."/>
            <person name="Hu Y."/>
            <person name="Wan P."/>
            <person name="Li L."/>
            <person name="Deng X."/>
            <person name="Kuang T."/>
            <person name="Xiang C."/>
            <person name="Zhu J.K."/>
            <person name="Oliver M.J."/>
            <person name="He Y."/>
        </authorList>
    </citation>
    <scope>NUCLEOTIDE SEQUENCE [LARGE SCALE GENOMIC DNA]</scope>
    <source>
        <strain evidence="4">cv. XS01</strain>
    </source>
</reference>
<feature type="domain" description="DUF668" evidence="1">
    <location>
        <begin position="417"/>
        <end position="508"/>
    </location>
</feature>
<keyword evidence="4" id="KW-1185">Reference proteome</keyword>